<feature type="compositionally biased region" description="Polar residues" evidence="1">
    <location>
        <begin position="15"/>
        <end position="25"/>
    </location>
</feature>
<feature type="non-terminal residue" evidence="2">
    <location>
        <position position="1"/>
    </location>
</feature>
<gene>
    <name evidence="2" type="ORF">AFUS01_LOCUS17812</name>
</gene>
<dbReference type="EMBL" id="CAJVCH010172875">
    <property type="protein sequence ID" value="CAG7729073.1"/>
    <property type="molecule type" value="Genomic_DNA"/>
</dbReference>
<organism evidence="2 3">
    <name type="scientific">Allacma fusca</name>
    <dbReference type="NCBI Taxonomy" id="39272"/>
    <lineage>
        <taxon>Eukaryota</taxon>
        <taxon>Metazoa</taxon>
        <taxon>Ecdysozoa</taxon>
        <taxon>Arthropoda</taxon>
        <taxon>Hexapoda</taxon>
        <taxon>Collembola</taxon>
        <taxon>Symphypleona</taxon>
        <taxon>Sminthuridae</taxon>
        <taxon>Allacma</taxon>
    </lineage>
</organism>
<protein>
    <submittedName>
        <fullName evidence="2">Uncharacterized protein</fullName>
    </submittedName>
</protein>
<evidence type="ECO:0000313" key="3">
    <source>
        <dbReference type="Proteomes" id="UP000708208"/>
    </source>
</evidence>
<name>A0A8J2K3P8_9HEXA</name>
<feature type="region of interest" description="Disordered" evidence="1">
    <location>
        <begin position="1"/>
        <end position="25"/>
    </location>
</feature>
<evidence type="ECO:0000313" key="2">
    <source>
        <dbReference type="EMBL" id="CAG7729073.1"/>
    </source>
</evidence>
<reference evidence="2" key="1">
    <citation type="submission" date="2021-06" db="EMBL/GenBank/DDBJ databases">
        <authorList>
            <person name="Hodson N. C."/>
            <person name="Mongue J. A."/>
            <person name="Jaron S. K."/>
        </authorList>
    </citation>
    <scope>NUCLEOTIDE SEQUENCE</scope>
</reference>
<comment type="caution">
    <text evidence="2">The sequence shown here is derived from an EMBL/GenBank/DDBJ whole genome shotgun (WGS) entry which is preliminary data.</text>
</comment>
<accession>A0A8J2K3P8</accession>
<proteinExistence type="predicted"/>
<dbReference type="Proteomes" id="UP000708208">
    <property type="component" value="Unassembled WGS sequence"/>
</dbReference>
<evidence type="ECO:0000256" key="1">
    <source>
        <dbReference type="SAM" id="MobiDB-lite"/>
    </source>
</evidence>
<dbReference type="AlphaFoldDB" id="A0A8J2K3P8"/>
<keyword evidence="3" id="KW-1185">Reference proteome</keyword>
<sequence>VKFGIWDPRSEHIQTKQAPAWTSQI</sequence>